<dbReference type="AlphaFoldDB" id="A0A8A6W454"/>
<comment type="function">
    <text evidence="9">Core subunit of the mitochondrial membrane respiratory chain NADH dehydrogenase (Complex I) which catalyzes electron transfer from NADH through the respiratory chain, using ubiquinone as an electron acceptor. Essential for the catalytic activity of complex I.</text>
</comment>
<keyword evidence="9" id="KW-1278">Translocase</keyword>
<gene>
    <name evidence="10" type="primary">nad3</name>
</gene>
<dbReference type="GO" id="GO:0031966">
    <property type="term" value="C:mitochondrial membrane"/>
    <property type="evidence" value="ECO:0007669"/>
    <property type="project" value="UniProtKB-SubCell"/>
</dbReference>
<dbReference type="InterPro" id="IPR000440">
    <property type="entry name" value="NADH_UbQ/plastoQ_OxRdtase_su3"/>
</dbReference>
<keyword evidence="9" id="KW-0520">NAD</keyword>
<proteinExistence type="inferred from homology"/>
<keyword evidence="9" id="KW-0830">Ubiquinone</keyword>
<comment type="similarity">
    <text evidence="2 9">Belongs to the complex I subunit 3 family.</text>
</comment>
<dbReference type="Gene3D" id="1.20.58.1610">
    <property type="entry name" value="NADH:ubiquinone/plastoquinone oxidoreductase, chain 3"/>
    <property type="match status" value="1"/>
</dbReference>
<dbReference type="GO" id="GO:0030964">
    <property type="term" value="C:NADH dehydrogenase complex"/>
    <property type="evidence" value="ECO:0007669"/>
    <property type="project" value="TreeGrafter"/>
</dbReference>
<feature type="transmembrane region" description="Helical" evidence="9">
    <location>
        <begin position="54"/>
        <end position="77"/>
    </location>
</feature>
<feature type="transmembrane region" description="Helical" evidence="9">
    <location>
        <begin position="6"/>
        <end position="25"/>
    </location>
</feature>
<keyword evidence="7 9" id="KW-0472">Membrane</keyword>
<dbReference type="EC" id="7.1.1.2" evidence="9"/>
<comment type="subcellular location">
    <subcellularLocation>
        <location evidence="1">Membrane</location>
    </subcellularLocation>
    <subcellularLocation>
        <location evidence="9">Mitochondrion membrane</location>
        <topology evidence="9">Multi-pass membrane protein</topology>
    </subcellularLocation>
</comment>
<keyword evidence="6 9" id="KW-1133">Transmembrane helix</keyword>
<keyword evidence="9" id="KW-0679">Respiratory chain</keyword>
<comment type="catalytic activity">
    <reaction evidence="8 9">
        <text>a ubiquinone + NADH + 5 H(+)(in) = a ubiquinol + NAD(+) + 4 H(+)(out)</text>
        <dbReference type="Rhea" id="RHEA:29091"/>
        <dbReference type="Rhea" id="RHEA-COMP:9565"/>
        <dbReference type="Rhea" id="RHEA-COMP:9566"/>
        <dbReference type="ChEBI" id="CHEBI:15378"/>
        <dbReference type="ChEBI" id="CHEBI:16389"/>
        <dbReference type="ChEBI" id="CHEBI:17976"/>
        <dbReference type="ChEBI" id="CHEBI:57540"/>
        <dbReference type="ChEBI" id="CHEBI:57945"/>
        <dbReference type="EC" id="7.1.1.2"/>
    </reaction>
</comment>
<evidence type="ECO:0000256" key="2">
    <source>
        <dbReference type="ARBA" id="ARBA00008472"/>
    </source>
</evidence>
<evidence type="ECO:0000256" key="1">
    <source>
        <dbReference type="ARBA" id="ARBA00004370"/>
    </source>
</evidence>
<dbReference type="Pfam" id="PF00507">
    <property type="entry name" value="Oxidored_q4"/>
    <property type="match status" value="1"/>
</dbReference>
<organism evidence="10">
    <name type="scientific">Pneumocystis canis</name>
    <dbReference type="NCBI Taxonomy" id="2698477"/>
    <lineage>
        <taxon>Eukaryota</taxon>
        <taxon>Fungi</taxon>
        <taxon>Dikarya</taxon>
        <taxon>Ascomycota</taxon>
        <taxon>Taphrinomycotina</taxon>
        <taxon>Pneumocystomycetes</taxon>
        <taxon>Pneumocystaceae</taxon>
        <taxon>Pneumocystis</taxon>
    </lineage>
</organism>
<evidence type="ECO:0000256" key="4">
    <source>
        <dbReference type="ARBA" id="ARBA00022448"/>
    </source>
</evidence>
<dbReference type="GO" id="GO:0008137">
    <property type="term" value="F:NADH dehydrogenase (ubiquinone) activity"/>
    <property type="evidence" value="ECO:0007669"/>
    <property type="project" value="UniProtKB-UniRule"/>
</dbReference>
<feature type="transmembrane region" description="Helical" evidence="9">
    <location>
        <begin position="83"/>
        <end position="101"/>
    </location>
</feature>
<evidence type="ECO:0000256" key="6">
    <source>
        <dbReference type="ARBA" id="ARBA00022989"/>
    </source>
</evidence>
<accession>A0A8A6W454</accession>
<evidence type="ECO:0000256" key="7">
    <source>
        <dbReference type="ARBA" id="ARBA00023136"/>
    </source>
</evidence>
<keyword evidence="9 10" id="KW-0496">Mitochondrion</keyword>
<evidence type="ECO:0000256" key="8">
    <source>
        <dbReference type="ARBA" id="ARBA00049551"/>
    </source>
</evidence>
<evidence type="ECO:0000256" key="9">
    <source>
        <dbReference type="RuleBase" id="RU003640"/>
    </source>
</evidence>
<reference evidence="10" key="1">
    <citation type="journal article" date="2021" name="Commun. Biol.">
        <title>Genomic insights into the host specific adaptation of the Pneumocystis genus.</title>
        <authorList>
            <person name="Cisse O.H."/>
            <person name="Ma L."/>
            <person name="Dekker J.P."/>
            <person name="Khil P.P."/>
            <person name="Youn J.-H."/>
            <person name="Brenchley J.M."/>
            <person name="Blair R."/>
            <person name="Pahar B."/>
            <person name="Chabe M."/>
            <person name="Van Rompay K.K.A."/>
            <person name="Keesler R."/>
            <person name="Sukura A."/>
            <person name="Hirsch V."/>
            <person name="Kutty G."/>
            <person name="Liu Y."/>
            <person name="Peng L."/>
            <person name="Chen J."/>
            <person name="Song J."/>
            <person name="Weissenbacher-Lang C."/>
            <person name="Xu J."/>
            <person name="Upham N.S."/>
            <person name="Stajich J.E."/>
            <person name="Cuomo C.A."/>
            <person name="Cushion M.T."/>
            <person name="Kovacs J.A."/>
        </authorList>
    </citation>
    <scope>NUCLEOTIDE SEQUENCE</scope>
    <source>
        <strain evidence="10">CK2</strain>
    </source>
</reference>
<sequence length="110" mass="12637">MTTIQVLILVVVILSLLLLLLNILFAKTSPTLDKIAPFECGLSSFSQTWNPFQIYYYLVGLLFLIFDLEILLIYPFAVASTIYGFYILNLFLIILTIGFIYELRKGILNY</sequence>
<keyword evidence="5 9" id="KW-0812">Transmembrane</keyword>
<geneLocation type="mitochondrion" evidence="10"/>
<evidence type="ECO:0000313" key="10">
    <source>
        <dbReference type="EMBL" id="QTK22355.1"/>
    </source>
</evidence>
<dbReference type="EMBL" id="MT726216">
    <property type="protein sequence ID" value="QTK22355.1"/>
    <property type="molecule type" value="Genomic_DNA"/>
</dbReference>
<dbReference type="InterPro" id="IPR038430">
    <property type="entry name" value="NDAH_ubi_oxred_su3_sf"/>
</dbReference>
<evidence type="ECO:0000256" key="3">
    <source>
        <dbReference type="ARBA" id="ARBA00021007"/>
    </source>
</evidence>
<name>A0A8A6W454_9ASCO</name>
<keyword evidence="9" id="KW-0249">Electron transport</keyword>
<dbReference type="PANTHER" id="PTHR11058">
    <property type="entry name" value="NADH-UBIQUINONE OXIDOREDUCTASE CHAIN 3"/>
    <property type="match status" value="1"/>
</dbReference>
<dbReference type="PANTHER" id="PTHR11058:SF9">
    <property type="entry name" value="NADH-UBIQUINONE OXIDOREDUCTASE CHAIN 3"/>
    <property type="match status" value="1"/>
</dbReference>
<evidence type="ECO:0000256" key="5">
    <source>
        <dbReference type="ARBA" id="ARBA00022692"/>
    </source>
</evidence>
<keyword evidence="4 9" id="KW-0813">Transport</keyword>
<protein>
    <recommendedName>
        <fullName evidence="3 9">NADH-ubiquinone oxidoreductase chain 3</fullName>
        <ecNumber evidence="9">7.1.1.2</ecNumber>
    </recommendedName>
</protein>